<evidence type="ECO:0000259" key="1">
    <source>
        <dbReference type="Pfam" id="PF12146"/>
    </source>
</evidence>
<dbReference type="EMBL" id="CP064942">
    <property type="protein sequence ID" value="QPH54694.1"/>
    <property type="molecule type" value="Genomic_DNA"/>
</dbReference>
<dbReference type="RefSeq" id="WP_196103902.1">
    <property type="nucleotide sequence ID" value="NZ_CP064942.1"/>
</dbReference>
<protein>
    <submittedName>
        <fullName evidence="2">Alpha/beta hydrolase</fullName>
    </submittedName>
</protein>
<feature type="domain" description="Serine aminopeptidase S33" evidence="1">
    <location>
        <begin position="67"/>
        <end position="299"/>
    </location>
</feature>
<evidence type="ECO:0000313" key="3">
    <source>
        <dbReference type="Proteomes" id="UP000594800"/>
    </source>
</evidence>
<dbReference type="PANTHER" id="PTHR43265:SF1">
    <property type="entry name" value="ESTERASE ESTD"/>
    <property type="match status" value="1"/>
</dbReference>
<dbReference type="Gene3D" id="3.40.50.1820">
    <property type="entry name" value="alpha/beta hydrolase"/>
    <property type="match status" value="1"/>
</dbReference>
<dbReference type="SUPFAM" id="SSF53474">
    <property type="entry name" value="alpha/beta-Hydrolases"/>
    <property type="match status" value="1"/>
</dbReference>
<dbReference type="AlphaFoldDB" id="A0A7S9LT76"/>
<dbReference type="KEGG" id="poz:I0K15_02625"/>
<dbReference type="PANTHER" id="PTHR43265">
    <property type="entry name" value="ESTERASE ESTD"/>
    <property type="match status" value="1"/>
</dbReference>
<sequence length="344" mass="36980">MGSGRVEEIAVNWRKTAVGGAAIATLALLLLWRLEDHDLDRRASEPFVFSVAGDRLAGTLWLPEDVPLAAVVLVHGDGPQDRTSAGGYASLINVLLDAGIAVASWDKPGVGESEGAWLDQSMANRAVETAAALAELQTRLGGVAIGALGFSQAGWVLPRLGAEDADFLVLVGPAVSWQQQGDYYTLTRLALEGVDDGEIERLMAEAAIADERVFGAEVFEAAAVPDGMSEARWGFIRRNRAEDARGDLAGLDVPLLAIWGEEDLNVDAEHDAQVYRDLVGGRHPANRVVVVPDATHGLLKAGPYNRQLVSEWSWDMELRFVLEGRHAFADGALEEITGWIVARD</sequence>
<dbReference type="InterPro" id="IPR053145">
    <property type="entry name" value="AB_hydrolase_Est10"/>
</dbReference>
<gene>
    <name evidence="2" type="ORF">I0K15_02625</name>
</gene>
<proteinExistence type="predicted"/>
<evidence type="ECO:0000313" key="2">
    <source>
        <dbReference type="EMBL" id="QPH54694.1"/>
    </source>
</evidence>
<dbReference type="InterPro" id="IPR022742">
    <property type="entry name" value="Hydrolase_4"/>
</dbReference>
<keyword evidence="2" id="KW-0378">Hydrolase</keyword>
<reference evidence="2 3" key="1">
    <citation type="submission" date="2020-11" db="EMBL/GenBank/DDBJ databases">
        <title>Description of Pontivivens ytuae sp. nov. isolated from deep sea sediment of Mariana Trench.</title>
        <authorList>
            <person name="Wang Z."/>
            <person name="Sun Q.-L."/>
            <person name="Xu X.-D."/>
            <person name="Tang Y.-Z."/>
            <person name="Zhang J."/>
        </authorList>
    </citation>
    <scope>NUCLEOTIDE SEQUENCE [LARGE SCALE GENOMIC DNA]</scope>
    <source>
        <strain evidence="2 3">MT2928</strain>
    </source>
</reference>
<dbReference type="Pfam" id="PF12146">
    <property type="entry name" value="Hydrolase_4"/>
    <property type="match status" value="1"/>
</dbReference>
<dbReference type="Proteomes" id="UP000594800">
    <property type="component" value="Chromosome"/>
</dbReference>
<organism evidence="2 3">
    <name type="scientific">Pontivivens ytuae</name>
    <dbReference type="NCBI Taxonomy" id="2789856"/>
    <lineage>
        <taxon>Bacteria</taxon>
        <taxon>Pseudomonadati</taxon>
        <taxon>Pseudomonadota</taxon>
        <taxon>Alphaproteobacteria</taxon>
        <taxon>Rhodobacterales</taxon>
        <taxon>Paracoccaceae</taxon>
        <taxon>Pontivivens</taxon>
    </lineage>
</organism>
<name>A0A7S9LT76_9RHOB</name>
<keyword evidence="3" id="KW-1185">Reference proteome</keyword>
<dbReference type="GO" id="GO:0052689">
    <property type="term" value="F:carboxylic ester hydrolase activity"/>
    <property type="evidence" value="ECO:0007669"/>
    <property type="project" value="TreeGrafter"/>
</dbReference>
<accession>A0A7S9LT76</accession>
<dbReference type="InterPro" id="IPR029058">
    <property type="entry name" value="AB_hydrolase_fold"/>
</dbReference>